<keyword evidence="2" id="KW-1133">Transmembrane helix</keyword>
<dbReference type="RefSeq" id="WP_157343171.1">
    <property type="nucleotide sequence ID" value="NZ_WSEK01000004.1"/>
</dbReference>
<feature type="transmembrane region" description="Helical" evidence="2">
    <location>
        <begin position="193"/>
        <end position="218"/>
    </location>
</feature>
<sequence>MPDEEPREEQPSLELPSLGGWRRRRRSRAAQPVAEPTDGERSTSAPTETVEDPRPAPVPAEPVAAERPGGAQPTVVLAETVEDPPPAPAKRIRVSVRRPAGYAAVLGAGALVGLLMVGLTWGSLRTCEQVQGTSSCGRAGYPMLLFVLVVAVVVGAMLLRLCLVPDPVGTSFLGTGLTTVLALLFLVDQLDQPAMVVVVPVLAAACFAAAHWVTTTFVEPGDRTR</sequence>
<gene>
    <name evidence="3" type="ORF">GON03_13595</name>
</gene>
<dbReference type="AlphaFoldDB" id="A0A6L6XUQ2"/>
<dbReference type="Proteomes" id="UP000473525">
    <property type="component" value="Unassembled WGS sequence"/>
</dbReference>
<comment type="caution">
    <text evidence="3">The sequence shown here is derived from an EMBL/GenBank/DDBJ whole genome shotgun (WGS) entry which is preliminary data.</text>
</comment>
<organism evidence="3 4">
    <name type="scientific">Nocardioides agri</name>
    <dbReference type="NCBI Taxonomy" id="2682843"/>
    <lineage>
        <taxon>Bacteria</taxon>
        <taxon>Bacillati</taxon>
        <taxon>Actinomycetota</taxon>
        <taxon>Actinomycetes</taxon>
        <taxon>Propionibacteriales</taxon>
        <taxon>Nocardioidaceae</taxon>
        <taxon>Nocardioides</taxon>
    </lineage>
</organism>
<feature type="transmembrane region" description="Helical" evidence="2">
    <location>
        <begin position="168"/>
        <end position="187"/>
    </location>
</feature>
<dbReference type="EMBL" id="WSEK01000004">
    <property type="protein sequence ID" value="MVQ50216.1"/>
    <property type="molecule type" value="Genomic_DNA"/>
</dbReference>
<proteinExistence type="predicted"/>
<keyword evidence="4" id="KW-1185">Reference proteome</keyword>
<evidence type="ECO:0000313" key="4">
    <source>
        <dbReference type="Proteomes" id="UP000473525"/>
    </source>
</evidence>
<accession>A0A6L6XUQ2</accession>
<protein>
    <submittedName>
        <fullName evidence="3">Uncharacterized protein</fullName>
    </submittedName>
</protein>
<keyword evidence="2" id="KW-0472">Membrane</keyword>
<name>A0A6L6XUQ2_9ACTN</name>
<reference evidence="3 4" key="1">
    <citation type="submission" date="2019-12" db="EMBL/GenBank/DDBJ databases">
        <authorList>
            <person name="Huq M.A."/>
        </authorList>
    </citation>
    <scope>NUCLEOTIDE SEQUENCE [LARGE SCALE GENOMIC DNA]</scope>
    <source>
        <strain evidence="3 4">MAH-18</strain>
    </source>
</reference>
<evidence type="ECO:0000256" key="1">
    <source>
        <dbReference type="SAM" id="MobiDB-lite"/>
    </source>
</evidence>
<keyword evidence="2" id="KW-0812">Transmembrane</keyword>
<feature type="region of interest" description="Disordered" evidence="1">
    <location>
        <begin position="1"/>
        <end position="70"/>
    </location>
</feature>
<feature type="transmembrane region" description="Helical" evidence="2">
    <location>
        <begin position="100"/>
        <end position="121"/>
    </location>
</feature>
<evidence type="ECO:0000313" key="3">
    <source>
        <dbReference type="EMBL" id="MVQ50216.1"/>
    </source>
</evidence>
<feature type="compositionally biased region" description="Low complexity" evidence="1">
    <location>
        <begin position="61"/>
        <end position="70"/>
    </location>
</feature>
<feature type="transmembrane region" description="Helical" evidence="2">
    <location>
        <begin position="141"/>
        <end position="161"/>
    </location>
</feature>
<evidence type="ECO:0000256" key="2">
    <source>
        <dbReference type="SAM" id="Phobius"/>
    </source>
</evidence>